<evidence type="ECO:0000313" key="2">
    <source>
        <dbReference type="EMBL" id="MDQ9126936.1"/>
    </source>
</evidence>
<dbReference type="EMBL" id="JAVIGA010000009">
    <property type="protein sequence ID" value="MDQ9126936.1"/>
    <property type="molecule type" value="Genomic_DNA"/>
</dbReference>
<dbReference type="AlphaFoldDB" id="A0AAJ1YAD9"/>
<gene>
    <name evidence="2" type="ORF">RDT67_10890</name>
</gene>
<feature type="domain" description="Phage tail fibre protein N-terminal" evidence="1">
    <location>
        <begin position="3"/>
        <end position="158"/>
    </location>
</feature>
<sequence>MSQTAITKAFEAWLVDRTVNGEPARPDKMVFAFIPGLDPNVEINRLEGMPSAAQIRHTANITQYGALNKNAVVYSVVLDTTIGNWAYNWVGLIDSASGTVLMIVHLAEQQKIKTENGQQGNSLIRNLAMEFDGAATASQINVTPATWMIDYSARLQSMDESRRMANVDYYGAAAFQAGSFKVSLAGATATIASGLGYVAGLRAILKSNQSLALGGKNGVWVDICWSGTVTGAWANSFTLRAADTLADYIDSAGFQHYVTRIASINGAAVTDERQPFPLEGLRQDIDDLRQDVDSLDVYSKTESDKKYLHTANNLSEIAAAGEASKAAARTNLDVSSKTDSDKKYLQTANNLSEIAAAGEVSKAAARTNLDVSSKTDSDKKYLQTANNLSEIATAGAASQTAARKNIKVYSQAEIDQLLSDLSKVCPHRINDVIFRASNVSPTTDYPGTTWVKLPNDAMIRTANATASNILQTGGRDSVTLTINELPEHSHGLLAYPSNTALDGGTSNRRSVDVGQTNVDGQVIKSAGGGQAFSILNSHVTVVGWRRTA</sequence>
<organism evidence="2 3">
    <name type="scientific">Serratia fonticola</name>
    <dbReference type="NCBI Taxonomy" id="47917"/>
    <lineage>
        <taxon>Bacteria</taxon>
        <taxon>Pseudomonadati</taxon>
        <taxon>Pseudomonadota</taxon>
        <taxon>Gammaproteobacteria</taxon>
        <taxon>Enterobacterales</taxon>
        <taxon>Yersiniaceae</taxon>
        <taxon>Serratia</taxon>
    </lineage>
</organism>
<dbReference type="Pfam" id="PF12571">
    <property type="entry name" value="Phage_tail_fib"/>
    <property type="match status" value="1"/>
</dbReference>
<dbReference type="Proteomes" id="UP001224622">
    <property type="component" value="Unassembled WGS sequence"/>
</dbReference>
<comment type="caution">
    <text evidence="2">The sequence shown here is derived from an EMBL/GenBank/DDBJ whole genome shotgun (WGS) entry which is preliminary data.</text>
</comment>
<evidence type="ECO:0000313" key="3">
    <source>
        <dbReference type="Proteomes" id="UP001224622"/>
    </source>
</evidence>
<reference evidence="2" key="1">
    <citation type="submission" date="2023-08" db="EMBL/GenBank/DDBJ databases">
        <title>The Comparative Genomic Analysis of Yersiniaceae from Polar Regions.</title>
        <authorList>
            <person name="Goncharov A."/>
            <person name="Aslanov B."/>
            <person name="Kolodzhieva V."/>
            <person name="Azarov D."/>
            <person name="Mochov A."/>
            <person name="Lebedeva E."/>
        </authorList>
    </citation>
    <scope>NUCLEOTIDE SEQUENCE</scope>
    <source>
        <strain evidence="2">Vf</strain>
    </source>
</reference>
<name>A0AAJ1YAD9_SERFO</name>
<accession>A0AAJ1YAD9</accession>
<protein>
    <submittedName>
        <fullName evidence="2">Phage tail protein</fullName>
    </submittedName>
</protein>
<dbReference type="RefSeq" id="WP_309047386.1">
    <property type="nucleotide sequence ID" value="NZ_JAVIGA010000009.1"/>
</dbReference>
<proteinExistence type="predicted"/>
<dbReference type="InterPro" id="IPR022225">
    <property type="entry name" value="Phage_tail_fibre_N"/>
</dbReference>
<evidence type="ECO:0000259" key="1">
    <source>
        <dbReference type="Pfam" id="PF12571"/>
    </source>
</evidence>